<proteinExistence type="predicted"/>
<dbReference type="AlphaFoldDB" id="A0ABD3AGH8"/>
<evidence type="ECO:0000313" key="2">
    <source>
        <dbReference type="Proteomes" id="UP001630127"/>
    </source>
</evidence>
<accession>A0ABD3AGH8</accession>
<evidence type="ECO:0000313" key="1">
    <source>
        <dbReference type="EMBL" id="KAL3530653.1"/>
    </source>
</evidence>
<name>A0ABD3AGH8_9GENT</name>
<sequence>MAKNSLNHPNGNNTSLPPKRGKIICLVLEDFMLKGDHRIHDPFNSHTGKTKATEGNDSIKDGGILEALMLKLKGKNVTPKTENSSLPPKRGAIKVRILDEVMP</sequence>
<organism evidence="1 2">
    <name type="scientific">Cinchona calisaya</name>
    <dbReference type="NCBI Taxonomy" id="153742"/>
    <lineage>
        <taxon>Eukaryota</taxon>
        <taxon>Viridiplantae</taxon>
        <taxon>Streptophyta</taxon>
        <taxon>Embryophyta</taxon>
        <taxon>Tracheophyta</taxon>
        <taxon>Spermatophyta</taxon>
        <taxon>Magnoliopsida</taxon>
        <taxon>eudicotyledons</taxon>
        <taxon>Gunneridae</taxon>
        <taxon>Pentapetalae</taxon>
        <taxon>asterids</taxon>
        <taxon>lamiids</taxon>
        <taxon>Gentianales</taxon>
        <taxon>Rubiaceae</taxon>
        <taxon>Cinchonoideae</taxon>
        <taxon>Cinchoneae</taxon>
        <taxon>Cinchona</taxon>
    </lineage>
</organism>
<gene>
    <name evidence="1" type="ORF">ACH5RR_009975</name>
</gene>
<keyword evidence="2" id="KW-1185">Reference proteome</keyword>
<dbReference type="Proteomes" id="UP001630127">
    <property type="component" value="Unassembled WGS sequence"/>
</dbReference>
<protein>
    <submittedName>
        <fullName evidence="1">Uncharacterized protein</fullName>
    </submittedName>
</protein>
<reference evidence="1 2" key="1">
    <citation type="submission" date="2024-11" db="EMBL/GenBank/DDBJ databases">
        <title>A near-complete genome assembly of Cinchona calisaya.</title>
        <authorList>
            <person name="Lian D.C."/>
            <person name="Zhao X.W."/>
            <person name="Wei L."/>
        </authorList>
    </citation>
    <scope>NUCLEOTIDE SEQUENCE [LARGE SCALE GENOMIC DNA]</scope>
    <source>
        <tissue evidence="1">Nenye</tissue>
    </source>
</reference>
<dbReference type="EMBL" id="JBJUIK010000004">
    <property type="protein sequence ID" value="KAL3530653.1"/>
    <property type="molecule type" value="Genomic_DNA"/>
</dbReference>
<comment type="caution">
    <text evidence="1">The sequence shown here is derived from an EMBL/GenBank/DDBJ whole genome shotgun (WGS) entry which is preliminary data.</text>
</comment>